<sequence length="241" mass="28776">MIAFFKSNIHPPGYLLGGYRIIKFIGEGRFGICYLVELNGSRYVLKQIKAKAVKKYKNKVIFEEQILSTVNHSLIPRIVDTIKNNNTFAYILEYKKGKTIEEMIFRDMYKFNRNEIYTIGIQLIDIMKYLHKRYIVHRDIRIPNVILNKRNVYLIDFGLARFVDNEKYIFSDDFLYFGHFLLHLYYSSFVKISKRSKPWYKELKLSCKEMNLLKRLLGINIVYESIYELESDFLGLKLGWI</sequence>
<evidence type="ECO:0000256" key="5">
    <source>
        <dbReference type="ARBA" id="ARBA00022840"/>
    </source>
</evidence>
<keyword evidence="9" id="KW-1185">Reference proteome</keyword>
<evidence type="ECO:0000313" key="8">
    <source>
        <dbReference type="EMBL" id="CDL92847.1"/>
    </source>
</evidence>
<dbReference type="GO" id="GO:0005737">
    <property type="term" value="C:cytoplasm"/>
    <property type="evidence" value="ECO:0007669"/>
    <property type="project" value="TreeGrafter"/>
</dbReference>
<keyword evidence="1" id="KW-0723">Serine/threonine-protein kinase</keyword>
<dbReference type="OrthoDB" id="9788659at2"/>
<keyword evidence="3 6" id="KW-0547">Nucleotide-binding</keyword>
<evidence type="ECO:0000259" key="7">
    <source>
        <dbReference type="PROSITE" id="PS50011"/>
    </source>
</evidence>
<name>W6NM09_CLOTY</name>
<proteinExistence type="predicted"/>
<comment type="caution">
    <text evidence="8">The sequence shown here is derived from an EMBL/GenBank/DDBJ whole genome shotgun (WGS) entry which is preliminary data.</text>
</comment>
<dbReference type="PANTHER" id="PTHR24346:SF82">
    <property type="entry name" value="KP78A-RELATED"/>
    <property type="match status" value="1"/>
</dbReference>
<dbReference type="AlphaFoldDB" id="W6NM09"/>
<dbReference type="GO" id="GO:0035556">
    <property type="term" value="P:intracellular signal transduction"/>
    <property type="evidence" value="ECO:0007669"/>
    <property type="project" value="TreeGrafter"/>
</dbReference>
<dbReference type="GO" id="GO:0004674">
    <property type="term" value="F:protein serine/threonine kinase activity"/>
    <property type="evidence" value="ECO:0007669"/>
    <property type="project" value="UniProtKB-KW"/>
</dbReference>
<organism evidence="8 9">
    <name type="scientific">Clostridium tyrobutyricum DIVETGP</name>
    <dbReference type="NCBI Taxonomy" id="1408889"/>
    <lineage>
        <taxon>Bacteria</taxon>
        <taxon>Bacillati</taxon>
        <taxon>Bacillota</taxon>
        <taxon>Clostridia</taxon>
        <taxon>Eubacteriales</taxon>
        <taxon>Clostridiaceae</taxon>
        <taxon>Clostridium</taxon>
    </lineage>
</organism>
<dbReference type="Pfam" id="PF00069">
    <property type="entry name" value="Pkinase"/>
    <property type="match status" value="1"/>
</dbReference>
<evidence type="ECO:0000256" key="1">
    <source>
        <dbReference type="ARBA" id="ARBA00022527"/>
    </source>
</evidence>
<dbReference type="InterPro" id="IPR017441">
    <property type="entry name" value="Protein_kinase_ATP_BS"/>
</dbReference>
<feature type="domain" description="Protein kinase" evidence="7">
    <location>
        <begin position="19"/>
        <end position="241"/>
    </location>
</feature>
<feature type="binding site" evidence="6">
    <location>
        <position position="55"/>
    </location>
    <ligand>
        <name>ATP</name>
        <dbReference type="ChEBI" id="CHEBI:30616"/>
    </ligand>
</feature>
<dbReference type="CDD" id="cd00180">
    <property type="entry name" value="PKc"/>
    <property type="match status" value="1"/>
</dbReference>
<reference evidence="8 9" key="1">
    <citation type="journal article" date="2015" name="Genome Announc.">
        <title>Draft Genome Sequence of Clostridium tyrobutyricum Strain DIVETGP, Isolated from Cow's Milk for Grana Padano Production.</title>
        <authorList>
            <person name="Soggiu A."/>
            <person name="Piras C."/>
            <person name="Gaiarsa S."/>
            <person name="Sassera D."/>
            <person name="Roncada P."/>
            <person name="Bendixen E."/>
            <person name="Brasca M."/>
            <person name="Bonizzi L."/>
        </authorList>
    </citation>
    <scope>NUCLEOTIDE SEQUENCE [LARGE SCALE GENOMIC DNA]</scope>
    <source>
        <strain evidence="8 9">DIVETGP</strain>
    </source>
</reference>
<evidence type="ECO:0000256" key="6">
    <source>
        <dbReference type="PROSITE-ProRule" id="PRU10141"/>
    </source>
</evidence>
<keyword evidence="2" id="KW-0808">Transferase</keyword>
<dbReference type="PROSITE" id="PS00107">
    <property type="entry name" value="PROTEIN_KINASE_ATP"/>
    <property type="match status" value="1"/>
</dbReference>
<protein>
    <submittedName>
        <fullName evidence="8">Serine/threonine kinase</fullName>
    </submittedName>
</protein>
<dbReference type="InterPro" id="IPR011009">
    <property type="entry name" value="Kinase-like_dom_sf"/>
</dbReference>
<dbReference type="Gene3D" id="1.10.510.10">
    <property type="entry name" value="Transferase(Phosphotransferase) domain 1"/>
    <property type="match status" value="1"/>
</dbReference>
<dbReference type="GeneID" id="29418018"/>
<dbReference type="EMBL" id="CBXI010000044">
    <property type="protein sequence ID" value="CDL92847.1"/>
    <property type="molecule type" value="Genomic_DNA"/>
</dbReference>
<keyword evidence="5 6" id="KW-0067">ATP-binding</keyword>
<dbReference type="PANTHER" id="PTHR24346">
    <property type="entry name" value="MAP/MICROTUBULE AFFINITY-REGULATING KINASE"/>
    <property type="match status" value="1"/>
</dbReference>
<dbReference type="InterPro" id="IPR000719">
    <property type="entry name" value="Prot_kinase_dom"/>
</dbReference>
<keyword evidence="4 8" id="KW-0418">Kinase</keyword>
<dbReference type="Proteomes" id="UP000019482">
    <property type="component" value="Unassembled WGS sequence"/>
</dbReference>
<gene>
    <name evidence="8" type="ORF">CTDIVETGP_2917</name>
</gene>
<dbReference type="PROSITE" id="PS50011">
    <property type="entry name" value="PROTEIN_KINASE_DOM"/>
    <property type="match status" value="1"/>
</dbReference>
<dbReference type="SUPFAM" id="SSF56112">
    <property type="entry name" value="Protein kinase-like (PK-like)"/>
    <property type="match status" value="1"/>
</dbReference>
<dbReference type="RefSeq" id="WP_017751211.1">
    <property type="nucleotide sequence ID" value="NZ_CBXI010000044.1"/>
</dbReference>
<evidence type="ECO:0000256" key="4">
    <source>
        <dbReference type="ARBA" id="ARBA00022777"/>
    </source>
</evidence>
<accession>W6NM09</accession>
<dbReference type="SMART" id="SM00220">
    <property type="entry name" value="S_TKc"/>
    <property type="match status" value="1"/>
</dbReference>
<evidence type="ECO:0000256" key="2">
    <source>
        <dbReference type="ARBA" id="ARBA00022679"/>
    </source>
</evidence>
<evidence type="ECO:0000256" key="3">
    <source>
        <dbReference type="ARBA" id="ARBA00022741"/>
    </source>
</evidence>
<evidence type="ECO:0000313" key="9">
    <source>
        <dbReference type="Proteomes" id="UP000019482"/>
    </source>
</evidence>
<dbReference type="GO" id="GO:0005524">
    <property type="term" value="F:ATP binding"/>
    <property type="evidence" value="ECO:0007669"/>
    <property type="project" value="UniProtKB-UniRule"/>
</dbReference>